<sequence>MITVSYKDFISNSGNIQLDKIEDKLRNLFLVDSKIKLKEVDKIYTIDNISDFIRDISLFLINEQKCSEENNQDVKQSVQVEQSIAVEQEDDSEYNVYRTWWGKTFAIFVVVWLISMFTSHDWGTKDFSRKYSLRYSVSYSEVERVVGYDTPMFPIPYKRYKIEYNDGSEKTIGYKVLGLIFITDEI</sequence>
<gene>
    <name evidence="1" type="ORF">F2Y31_12820</name>
</gene>
<protein>
    <submittedName>
        <fullName evidence="1">Uncharacterized protein</fullName>
    </submittedName>
</protein>
<dbReference type="AlphaFoldDB" id="A0A9P4E021"/>
<reference evidence="1 2" key="1">
    <citation type="journal article" date="2019" name="Nat. Med.">
        <title>A library of human gut bacterial isolates paired with longitudinal multiomics data enables mechanistic microbiome research.</title>
        <authorList>
            <person name="Poyet M."/>
            <person name="Groussin M."/>
            <person name="Gibbons S.M."/>
            <person name="Avila-Pacheco J."/>
            <person name="Jiang X."/>
            <person name="Kearney S.M."/>
            <person name="Perrotta A.R."/>
            <person name="Berdy B."/>
            <person name="Zhao S."/>
            <person name="Lieberman T.D."/>
            <person name="Swanson P.K."/>
            <person name="Smith M."/>
            <person name="Roesemann S."/>
            <person name="Alexander J.E."/>
            <person name="Rich S.A."/>
            <person name="Livny J."/>
            <person name="Vlamakis H."/>
            <person name="Clish C."/>
            <person name="Bullock K."/>
            <person name="Deik A."/>
            <person name="Scott J."/>
            <person name="Pierce K.A."/>
            <person name="Xavier R.J."/>
            <person name="Alm E.J."/>
        </authorList>
    </citation>
    <scope>NUCLEOTIDE SEQUENCE [LARGE SCALE GENOMIC DNA]</scope>
    <source>
        <strain evidence="1 2">BIOML-A19</strain>
    </source>
</reference>
<dbReference type="EMBL" id="VVYD01000011">
    <property type="protein sequence ID" value="KAA5497619.1"/>
    <property type="molecule type" value="Genomic_DNA"/>
</dbReference>
<comment type="caution">
    <text evidence="1">The sequence shown here is derived from an EMBL/GenBank/DDBJ whole genome shotgun (WGS) entry which is preliminary data.</text>
</comment>
<organism evidence="1 2">
    <name type="scientific">Bacteroides caccae</name>
    <dbReference type="NCBI Taxonomy" id="47678"/>
    <lineage>
        <taxon>Bacteria</taxon>
        <taxon>Pseudomonadati</taxon>
        <taxon>Bacteroidota</taxon>
        <taxon>Bacteroidia</taxon>
        <taxon>Bacteroidales</taxon>
        <taxon>Bacteroidaceae</taxon>
        <taxon>Bacteroides</taxon>
    </lineage>
</organism>
<evidence type="ECO:0000313" key="1">
    <source>
        <dbReference type="EMBL" id="KAA5497619.1"/>
    </source>
</evidence>
<name>A0A9P4E021_9BACE</name>
<dbReference type="Proteomes" id="UP000368418">
    <property type="component" value="Unassembled WGS sequence"/>
</dbReference>
<dbReference type="RefSeq" id="WP_149883051.1">
    <property type="nucleotide sequence ID" value="NZ_JADNNW010000010.1"/>
</dbReference>
<accession>A0A9P4E021</accession>
<proteinExistence type="predicted"/>
<evidence type="ECO:0000313" key="2">
    <source>
        <dbReference type="Proteomes" id="UP000368418"/>
    </source>
</evidence>